<name>Q0RUZ0_RHOJR</name>
<evidence type="ECO:0000313" key="1">
    <source>
        <dbReference type="EMBL" id="ABH00896.1"/>
    </source>
</evidence>
<proteinExistence type="predicted"/>
<dbReference type="Proteomes" id="UP000008710">
    <property type="component" value="Plasmid pRHL3"/>
</dbReference>
<dbReference type="AlphaFoldDB" id="Q0RUZ0"/>
<dbReference type="RefSeq" id="WP_011600523.1">
    <property type="nucleotide sequence ID" value="NC_008271.1"/>
</dbReference>
<dbReference type="HOGENOM" id="CLU_2540366_0_0_11"/>
<sequence length="83" mass="9598">MTLAYATAVKAVPPWPASTTALPHHWRYRLLRLQTRNHYLGIQTDHDSFTHAAIYPDTVELAAQILRPANQHTPRRSRTNREK</sequence>
<dbReference type="OrthoDB" id="4966783at2"/>
<evidence type="ECO:0000313" key="2">
    <source>
        <dbReference type="Proteomes" id="UP000008710"/>
    </source>
</evidence>
<dbReference type="KEGG" id="rha:RHA1_ro11249"/>
<protein>
    <submittedName>
        <fullName evidence="1">Uncharacterized protein</fullName>
    </submittedName>
</protein>
<dbReference type="EMBL" id="CP000434">
    <property type="protein sequence ID" value="ABH00896.1"/>
    <property type="molecule type" value="Genomic_DNA"/>
</dbReference>
<keyword evidence="1" id="KW-0614">Plasmid</keyword>
<gene>
    <name evidence="1" type="ordered locus">RHA1_ro11249</name>
</gene>
<accession>Q0RUZ0</accession>
<organism evidence="1 2">
    <name type="scientific">Rhodococcus jostii (strain RHA1)</name>
    <dbReference type="NCBI Taxonomy" id="101510"/>
    <lineage>
        <taxon>Bacteria</taxon>
        <taxon>Bacillati</taxon>
        <taxon>Actinomycetota</taxon>
        <taxon>Actinomycetes</taxon>
        <taxon>Mycobacteriales</taxon>
        <taxon>Nocardiaceae</taxon>
        <taxon>Rhodococcus</taxon>
    </lineage>
</organism>
<geneLocation type="plasmid" evidence="1 2">
    <name>pRHL3</name>
</geneLocation>
<reference evidence="2" key="1">
    <citation type="journal article" date="2006" name="Proc. Natl. Acad. Sci. U.S.A.">
        <title>The complete genome of Rhodococcus sp. RHA1 provides insights into a catabolic powerhouse.</title>
        <authorList>
            <person name="McLeod M.P."/>
            <person name="Warren R.L."/>
            <person name="Hsiao W.W.L."/>
            <person name="Araki N."/>
            <person name="Myhre M."/>
            <person name="Fernandes C."/>
            <person name="Miyazawa D."/>
            <person name="Wong W."/>
            <person name="Lillquist A.L."/>
            <person name="Wang D."/>
            <person name="Dosanjh M."/>
            <person name="Hara H."/>
            <person name="Petrescu A."/>
            <person name="Morin R.D."/>
            <person name="Yang G."/>
            <person name="Stott J.M."/>
            <person name="Schein J.E."/>
            <person name="Shin H."/>
            <person name="Smailus D."/>
            <person name="Siddiqui A.S."/>
            <person name="Marra M.A."/>
            <person name="Jones S.J.M."/>
            <person name="Holt R."/>
            <person name="Brinkman F.S.L."/>
            <person name="Miyauchi K."/>
            <person name="Fukuda M."/>
            <person name="Davies J.E."/>
            <person name="Mohn W.W."/>
            <person name="Eltis L.D."/>
        </authorList>
    </citation>
    <scope>NUCLEOTIDE SEQUENCE [LARGE SCALE GENOMIC DNA]</scope>
    <source>
        <strain evidence="2">RHA1</strain>
    </source>
</reference>